<feature type="compositionally biased region" description="Basic and acidic residues" evidence="1">
    <location>
        <begin position="1193"/>
        <end position="1207"/>
    </location>
</feature>
<feature type="region of interest" description="Disordered" evidence="1">
    <location>
        <begin position="1761"/>
        <end position="1794"/>
    </location>
</feature>
<feature type="compositionally biased region" description="Gly residues" evidence="1">
    <location>
        <begin position="516"/>
        <end position="529"/>
    </location>
</feature>
<comment type="caution">
    <text evidence="2">The sequence shown here is derived from an EMBL/GenBank/DDBJ whole genome shotgun (WGS) entry which is preliminary data.</text>
</comment>
<evidence type="ECO:0000313" key="2">
    <source>
        <dbReference type="EMBL" id="KKN09046.1"/>
    </source>
</evidence>
<feature type="region of interest" description="Disordered" evidence="1">
    <location>
        <begin position="1601"/>
        <end position="1660"/>
    </location>
</feature>
<accession>A0A0F9Q715</accession>
<feature type="region of interest" description="Disordered" evidence="1">
    <location>
        <begin position="1354"/>
        <end position="1396"/>
    </location>
</feature>
<organism evidence="2">
    <name type="scientific">marine sediment metagenome</name>
    <dbReference type="NCBI Taxonomy" id="412755"/>
    <lineage>
        <taxon>unclassified sequences</taxon>
        <taxon>metagenomes</taxon>
        <taxon>ecological metagenomes</taxon>
    </lineage>
</organism>
<proteinExistence type="predicted"/>
<feature type="region of interest" description="Disordered" evidence="1">
    <location>
        <begin position="506"/>
        <end position="571"/>
    </location>
</feature>
<gene>
    <name evidence="2" type="ORF">LCGC14_1050510</name>
</gene>
<feature type="region of interest" description="Disordered" evidence="1">
    <location>
        <begin position="1805"/>
        <end position="1824"/>
    </location>
</feature>
<feature type="compositionally biased region" description="Acidic residues" evidence="1">
    <location>
        <begin position="1161"/>
        <end position="1192"/>
    </location>
</feature>
<reference evidence="2" key="1">
    <citation type="journal article" date="2015" name="Nature">
        <title>Complex archaea that bridge the gap between prokaryotes and eukaryotes.</title>
        <authorList>
            <person name="Spang A."/>
            <person name="Saw J.H."/>
            <person name="Jorgensen S.L."/>
            <person name="Zaremba-Niedzwiedzka K."/>
            <person name="Martijn J."/>
            <person name="Lind A.E."/>
            <person name="van Eijk R."/>
            <person name="Schleper C."/>
            <person name="Guy L."/>
            <person name="Ettema T.J."/>
        </authorList>
    </citation>
    <scope>NUCLEOTIDE SEQUENCE</scope>
</reference>
<feature type="compositionally biased region" description="Basic and acidic residues" evidence="1">
    <location>
        <begin position="1628"/>
        <end position="1643"/>
    </location>
</feature>
<protein>
    <submittedName>
        <fullName evidence="2">Uncharacterized protein</fullName>
    </submittedName>
</protein>
<dbReference type="EMBL" id="LAZR01004388">
    <property type="protein sequence ID" value="KKN09046.1"/>
    <property type="molecule type" value="Genomic_DNA"/>
</dbReference>
<feature type="region of interest" description="Disordered" evidence="1">
    <location>
        <begin position="1148"/>
        <end position="1207"/>
    </location>
</feature>
<evidence type="ECO:0000256" key="1">
    <source>
        <dbReference type="SAM" id="MobiDB-lite"/>
    </source>
</evidence>
<name>A0A0F9Q715_9ZZZZ</name>
<sequence>MDAQSRQALSGRLQGLIKKANSSIATKVEAEKGDYKVVFTEDNIVQLYKDKQVGLTRVVSLDQEMVDYIHSDPHVAAQEMLDGFRESFDVDSFEKTAAHGTQSEDTYQMVTQKQFDDQKPSLHPRTDDHYTNITQKQLPEHGQRPGTYDIITEGQFRDERTTFYGADRLSGDWKQEDRDTVTESQFEEGTKEYSEIGQSDRGEVGSKYDGGLDMQWKQIGEKQLAELLKHHKWTEPLTVTEGKEQLGGQDGEISRLTAEIANKIVKEALDALGKTVLSVGITPGELANVVKTLVSHESKYPALADTIKRYTGSDITAIERKVAKARSIFGKTANTGVEHSNMLAADVFVRQLAKMSYNPSFIVDGLISLAEADLEEKINESCESCLKDTSEDKEANTNLDIFRQVIAGEHEKDHVEGDASKDGLYSYEGTITEVEADIKDRSKFASAAAELGKTKVAQNLGKEIDLVPQSIDVNEEAGKFEIVFVDAEKNNEILKARAEKRRELVKEASTKEAQMGGAGGMPPAGGPGMGDPMAPPGGADMGAAPPGEALSQEPPLPDEGLDAGGTGEPQPPGALCPVCGSNDTDLDNGDSRCNNCGAEWSTSVKLDIHKYPETITETEAEEEAGFGLGAEEEAAMPEEELGGVGEGTTLPNVPVGASVKVRNILEKVAASNRNPVFGAAIRITPLMLEKIKEQKIQIGSVCPNCGGHNTDLSKSASYKGKDGVCWDCLQEYSFSVKAVKGQKNRVFANYMWKPIRIDDAECKGCNRVKEAFVQSLSDYGMAWDKFSNLRTMKEQGDIIIKMAKVGCLNLTDAMKEKLPIERVAASPRWRGYGKFDKFPSASCIERISRRFGENATAMSGPCQGKPLANCVCGQLENLGIYTDGLAAKVASVHMSEDPMVHSPLKTCVAMFVKNDYDLEDACTACDGLRAAHAGLEDLVIESIAQIVPRPMAAPKPMAAPTEQMAPKPMKPMMQPMKPMTQPKEMPAAAIAAPAAAGAVSGVADAMPGPQQGFDAGQAIGNIGEGKAMPDPLGDPVMDATDIGGDLEPSGLELGGEPGGLELGGEPGGLELGGEPEGDFSMEIGGDFGDEGLDVGFEGDTITIDLPAEAVDALQVLFDALQGQIGDDLIDTTGDDMMDDDVITDDVVDEDSDGIPGLMNDETPEHEETESPVEEIAEEEAEQFGEEAEEDHESEPMLEKETEEGKDCRMPMEKKPMEEAKSMEQPEAQPERIKLVPVKAETEVETKEAAKELDKLLFGMKTGTLRNTQSALDNMFDGLLRQASIMKTAKTGGDVRKMEYKAGNEGDKIKISPAQDAPGIGKVKDSGKIGHEEKFSADDPSVPRAAATIGDEGSEVTVNDKGDMPTVPHGSPAMAGEKDYRPEQGNVVDGQQGGKKAGNNKITKTAGCSKCEAEETCSCGKGYCGKCCFKCKEASTKTAETSNEMCQCDNKLISCNQCNKCEDCCTCNKDANTKKKTKVAGCECDGKCGKDCKCMCKDCKMASIKTAGCNKCDAEETCSCGKGYCGKCCFKCKGAQTQGDKSMKTANVWTVPKGHQHYDALTKKAEAGQTEVKLQDGQTYNLIKNQKEEFVLIAQNLKESQTVKTKHVKTYEDDPDINQDSGAGKGKVKKDETHSLGVDEKKPSEGMSEPSVPEAPDGGQLAREHTYDNKLEMPEIPAGGGSDADYDKVEKYDPEKQDEMLGKRNDVAMASVSHGDATKLASRLMKANLLSVDDMPAKVDELVRGTPELLQSYEELLKNANTKKGMQKEASADAVETAVPNTTVSTPPPGEVDLKGDIQSLFRLDRRNRDYERYNQEQGNDRLYR</sequence>
<feature type="compositionally biased region" description="Low complexity" evidence="1">
    <location>
        <begin position="530"/>
        <end position="547"/>
    </location>
</feature>